<evidence type="ECO:0000313" key="1">
    <source>
        <dbReference type="EMBL" id="TCK75967.1"/>
    </source>
</evidence>
<proteinExistence type="predicted"/>
<gene>
    <name evidence="1" type="ORF">C7378_0971</name>
</gene>
<keyword evidence="2" id="KW-1185">Reference proteome</keyword>
<dbReference type="EMBL" id="SMGK01000001">
    <property type="protein sequence ID" value="TCK75967.1"/>
    <property type="molecule type" value="Genomic_DNA"/>
</dbReference>
<dbReference type="AlphaFoldDB" id="A0A4R1LDZ7"/>
<organism evidence="1 2">
    <name type="scientific">Acidipila rosea</name>
    <dbReference type="NCBI Taxonomy" id="768535"/>
    <lineage>
        <taxon>Bacteria</taxon>
        <taxon>Pseudomonadati</taxon>
        <taxon>Acidobacteriota</taxon>
        <taxon>Terriglobia</taxon>
        <taxon>Terriglobales</taxon>
        <taxon>Acidobacteriaceae</taxon>
        <taxon>Acidipila</taxon>
    </lineage>
</organism>
<accession>A0A4R1LDZ7</accession>
<evidence type="ECO:0008006" key="3">
    <source>
        <dbReference type="Google" id="ProtNLM"/>
    </source>
</evidence>
<comment type="caution">
    <text evidence="1">The sequence shown here is derived from an EMBL/GenBank/DDBJ whole genome shotgun (WGS) entry which is preliminary data.</text>
</comment>
<evidence type="ECO:0000313" key="2">
    <source>
        <dbReference type="Proteomes" id="UP000295210"/>
    </source>
</evidence>
<reference evidence="1 2" key="1">
    <citation type="submission" date="2019-03" db="EMBL/GenBank/DDBJ databases">
        <title>Genomic Encyclopedia of Type Strains, Phase IV (KMG-IV): sequencing the most valuable type-strain genomes for metagenomic binning, comparative biology and taxonomic classification.</title>
        <authorList>
            <person name="Goeker M."/>
        </authorList>
    </citation>
    <scope>NUCLEOTIDE SEQUENCE [LARGE SCALE GENOMIC DNA]</scope>
    <source>
        <strain evidence="1 2">DSM 103428</strain>
    </source>
</reference>
<name>A0A4R1LDZ7_9BACT</name>
<sequence>MADTKKCAHAACNCQVTGKKYCSEWCEDAKHVTEITCQCSHPSCQGEALKA</sequence>
<dbReference type="Proteomes" id="UP000295210">
    <property type="component" value="Unassembled WGS sequence"/>
</dbReference>
<protein>
    <recommendedName>
        <fullName evidence="3">Metallothionein</fullName>
    </recommendedName>
</protein>